<keyword evidence="1" id="KW-1185">Reference proteome</keyword>
<evidence type="ECO:0000313" key="2">
    <source>
        <dbReference type="RefSeq" id="XP_075088218.1"/>
    </source>
</evidence>
<name>A0AC58STA9_TOBAC</name>
<protein>
    <submittedName>
        <fullName evidence="2">Uncharacterized protein LOC142170255</fullName>
    </submittedName>
</protein>
<organism evidence="1 2">
    <name type="scientific">Nicotiana tabacum</name>
    <name type="common">Common tobacco</name>
    <dbReference type="NCBI Taxonomy" id="4097"/>
    <lineage>
        <taxon>Eukaryota</taxon>
        <taxon>Viridiplantae</taxon>
        <taxon>Streptophyta</taxon>
        <taxon>Embryophyta</taxon>
        <taxon>Tracheophyta</taxon>
        <taxon>Spermatophyta</taxon>
        <taxon>Magnoliopsida</taxon>
        <taxon>eudicotyledons</taxon>
        <taxon>Gunneridae</taxon>
        <taxon>Pentapetalae</taxon>
        <taxon>asterids</taxon>
        <taxon>lamiids</taxon>
        <taxon>Solanales</taxon>
        <taxon>Solanaceae</taxon>
        <taxon>Nicotianoideae</taxon>
        <taxon>Nicotianeae</taxon>
        <taxon>Nicotiana</taxon>
    </lineage>
</organism>
<reference evidence="1" key="1">
    <citation type="journal article" date="2014" name="Nat. Commun.">
        <title>The tobacco genome sequence and its comparison with those of tomato and potato.</title>
        <authorList>
            <person name="Sierro N."/>
            <person name="Battey J.N."/>
            <person name="Ouadi S."/>
            <person name="Bakaher N."/>
            <person name="Bovet L."/>
            <person name="Willig A."/>
            <person name="Goepfert S."/>
            <person name="Peitsch M.C."/>
            <person name="Ivanov N.V."/>
        </authorList>
    </citation>
    <scope>NUCLEOTIDE SEQUENCE [LARGE SCALE GENOMIC DNA]</scope>
</reference>
<gene>
    <name evidence="2" type="primary">LOC142170255</name>
</gene>
<dbReference type="RefSeq" id="XP_075088218.1">
    <property type="nucleotide sequence ID" value="XM_075232117.1"/>
</dbReference>
<proteinExistence type="predicted"/>
<accession>A0AC58STA9</accession>
<evidence type="ECO:0000313" key="1">
    <source>
        <dbReference type="Proteomes" id="UP000790787"/>
    </source>
</evidence>
<sequence length="274" mass="30506">MPPVPIPIINPQQGGTSSSGGPDHINEVQTLGPSSTPNIRPWLEPSYECSEYITKSFKNELDPNGVNWKSVSNEIKKFYFGEFKKVFYWDSSIDSAVRSNESVGQQKDTPLRKPIAALAVVFMAVALSYVQKLGLEGEMIYSVFIAFVRLSIIGFVLQFIFSQENAGWIILAYLFIMLNETWLKRYYNNKHTQSDIDQCKAYYQAVGGEKKRRVYGLGSQAKCYYGPNLHGSFGSDAASSATPPNAQSTPTGNLDELVMRLILALTDHIVPVIV</sequence>
<dbReference type="Proteomes" id="UP000790787">
    <property type="component" value="Chromosome 16"/>
</dbReference>
<reference evidence="2" key="2">
    <citation type="submission" date="2025-08" db="UniProtKB">
        <authorList>
            <consortium name="RefSeq"/>
        </authorList>
    </citation>
    <scope>IDENTIFICATION</scope>
    <source>
        <tissue evidence="2">Leaf</tissue>
    </source>
</reference>